<keyword evidence="5" id="KW-0175">Coiled coil</keyword>
<keyword evidence="10" id="KW-1185">Reference proteome</keyword>
<keyword evidence="7" id="KW-0812">Transmembrane</keyword>
<dbReference type="PROSITE" id="PS51935">
    <property type="entry name" value="NLPC_P60"/>
    <property type="match status" value="1"/>
</dbReference>
<dbReference type="InterPro" id="IPR051202">
    <property type="entry name" value="Peptidase_C40"/>
</dbReference>
<evidence type="ECO:0000256" key="4">
    <source>
        <dbReference type="ARBA" id="ARBA00022807"/>
    </source>
</evidence>
<evidence type="ECO:0000313" key="10">
    <source>
        <dbReference type="Proteomes" id="UP001500618"/>
    </source>
</evidence>
<keyword evidence="4" id="KW-0788">Thiol protease</keyword>
<evidence type="ECO:0000259" key="8">
    <source>
        <dbReference type="PROSITE" id="PS51935"/>
    </source>
</evidence>
<feature type="compositionally biased region" description="Low complexity" evidence="6">
    <location>
        <begin position="495"/>
        <end position="507"/>
    </location>
</feature>
<dbReference type="InterPro" id="IPR038765">
    <property type="entry name" value="Papain-like_cys_pep_sf"/>
</dbReference>
<comment type="caution">
    <text evidence="9">The sequence shown here is derived from an EMBL/GenBank/DDBJ whole genome shotgun (WGS) entry which is preliminary data.</text>
</comment>
<sequence>MEGAAISDAASRNLARNLEYLESEVTVAGNQTSPVDRRWATRVTQRMPVILLAGCATVLVSASGAAAAQLPLSPLNSLISAAYVDAPAAPTPGVPNPGTTVPPVPVLPDGSILTPPTGLPAPPPVPAVVNTVQAQQAAVEALSEQLTQLKADLAGKQEAVGAAYQRWSSASEAYRLFISGTSANQQMPYLSMLGDGPVDVSTARRQLTFDADFNAAAQAVVQTGQGYAEAYADAAAVQAQQAALQKHFNSQSAALKTLQTAYASQLAAATVSMDTFNLQLGDQYLSALGPGGAAAPAALQAVAFALAQQGKPYVFGASGTDSYDCSSLVQESYRYAGISLPRTARPQWRITRPVQVDALLPGDLLFFATDRNNWDSIHHVAIYLGNGKMIHAPQSGDVVRIAPVWWAEFFGATRVVGAVPPGQSGTIPTIPSGGGGPSQGSQTGPPVSKPPVRKSPVTKPPVSKPPGTPSTPTKPSTPPASVPPSDRPNKPPAKTPTETAPPKVPILTELQRLLLGLTTPLR</sequence>
<dbReference type="PANTHER" id="PTHR47053:SF1">
    <property type="entry name" value="MUREIN DD-ENDOPEPTIDASE MEPH-RELATED"/>
    <property type="match status" value="1"/>
</dbReference>
<dbReference type="InterPro" id="IPR000064">
    <property type="entry name" value="NLP_P60_dom"/>
</dbReference>
<dbReference type="SUPFAM" id="SSF54001">
    <property type="entry name" value="Cysteine proteinases"/>
    <property type="match status" value="1"/>
</dbReference>
<feature type="compositionally biased region" description="Pro residues" evidence="6">
    <location>
        <begin position="475"/>
        <end position="494"/>
    </location>
</feature>
<name>A0ABN2GIX0_9ACTN</name>
<reference evidence="9 10" key="1">
    <citation type="journal article" date="2019" name="Int. J. Syst. Evol. Microbiol.">
        <title>The Global Catalogue of Microorganisms (GCM) 10K type strain sequencing project: providing services to taxonomists for standard genome sequencing and annotation.</title>
        <authorList>
            <consortium name="The Broad Institute Genomics Platform"/>
            <consortium name="The Broad Institute Genome Sequencing Center for Infectious Disease"/>
            <person name="Wu L."/>
            <person name="Ma J."/>
        </authorList>
    </citation>
    <scope>NUCLEOTIDE SEQUENCE [LARGE SCALE GENOMIC DNA]</scope>
    <source>
        <strain evidence="9 10">JCM 14718</strain>
    </source>
</reference>
<dbReference type="PANTHER" id="PTHR47053">
    <property type="entry name" value="MUREIN DD-ENDOPEPTIDASE MEPH-RELATED"/>
    <property type="match status" value="1"/>
</dbReference>
<feature type="transmembrane region" description="Helical" evidence="7">
    <location>
        <begin position="47"/>
        <end position="68"/>
    </location>
</feature>
<keyword evidence="7" id="KW-0472">Membrane</keyword>
<evidence type="ECO:0000313" key="9">
    <source>
        <dbReference type="EMBL" id="GAA1672064.1"/>
    </source>
</evidence>
<evidence type="ECO:0000256" key="1">
    <source>
        <dbReference type="ARBA" id="ARBA00007074"/>
    </source>
</evidence>
<feature type="region of interest" description="Disordered" evidence="6">
    <location>
        <begin position="421"/>
        <end position="507"/>
    </location>
</feature>
<evidence type="ECO:0000256" key="6">
    <source>
        <dbReference type="SAM" id="MobiDB-lite"/>
    </source>
</evidence>
<organism evidence="9 10">
    <name type="scientific">Fodinicola feengrottensis</name>
    <dbReference type="NCBI Taxonomy" id="435914"/>
    <lineage>
        <taxon>Bacteria</taxon>
        <taxon>Bacillati</taxon>
        <taxon>Actinomycetota</taxon>
        <taxon>Actinomycetes</taxon>
        <taxon>Mycobacteriales</taxon>
        <taxon>Fodinicola</taxon>
    </lineage>
</organism>
<keyword evidence="2" id="KW-0645">Protease</keyword>
<feature type="coiled-coil region" evidence="5">
    <location>
        <begin position="132"/>
        <end position="159"/>
    </location>
</feature>
<keyword evidence="7" id="KW-1133">Transmembrane helix</keyword>
<evidence type="ECO:0000256" key="3">
    <source>
        <dbReference type="ARBA" id="ARBA00022801"/>
    </source>
</evidence>
<protein>
    <recommendedName>
        <fullName evidence="8">NlpC/P60 domain-containing protein</fullName>
    </recommendedName>
</protein>
<dbReference type="Pfam" id="PF00877">
    <property type="entry name" value="NLPC_P60"/>
    <property type="match status" value="1"/>
</dbReference>
<feature type="compositionally biased region" description="Pro residues" evidence="6">
    <location>
        <begin position="458"/>
        <end position="469"/>
    </location>
</feature>
<gene>
    <name evidence="9" type="ORF">GCM10009765_21810</name>
</gene>
<evidence type="ECO:0000256" key="7">
    <source>
        <dbReference type="SAM" id="Phobius"/>
    </source>
</evidence>
<evidence type="ECO:0000256" key="2">
    <source>
        <dbReference type="ARBA" id="ARBA00022670"/>
    </source>
</evidence>
<keyword evidence="3" id="KW-0378">Hydrolase</keyword>
<feature type="domain" description="NlpC/P60" evidence="8">
    <location>
        <begin position="295"/>
        <end position="417"/>
    </location>
</feature>
<proteinExistence type="inferred from homology"/>
<dbReference type="Gene3D" id="3.90.1720.10">
    <property type="entry name" value="endopeptidase domain like (from Nostoc punctiforme)"/>
    <property type="match status" value="1"/>
</dbReference>
<comment type="similarity">
    <text evidence="1">Belongs to the peptidase C40 family.</text>
</comment>
<dbReference type="EMBL" id="BAAANY010000008">
    <property type="protein sequence ID" value="GAA1672064.1"/>
    <property type="molecule type" value="Genomic_DNA"/>
</dbReference>
<dbReference type="Proteomes" id="UP001500618">
    <property type="component" value="Unassembled WGS sequence"/>
</dbReference>
<evidence type="ECO:0000256" key="5">
    <source>
        <dbReference type="SAM" id="Coils"/>
    </source>
</evidence>
<accession>A0ABN2GIX0</accession>